<reference evidence="1 2" key="1">
    <citation type="submission" date="2014-10" db="EMBL/GenBank/DDBJ databases">
        <title>Draft genome of the hookworm Ancylostoma caninum.</title>
        <authorList>
            <person name="Mitreva M."/>
        </authorList>
    </citation>
    <scope>NUCLEOTIDE SEQUENCE [LARGE SCALE GENOMIC DNA]</scope>
    <source>
        <strain evidence="1 2">Baltimore</strain>
    </source>
</reference>
<proteinExistence type="predicted"/>
<dbReference type="Proteomes" id="UP000252519">
    <property type="component" value="Unassembled WGS sequence"/>
</dbReference>
<keyword evidence="2" id="KW-1185">Reference proteome</keyword>
<sequence length="89" mass="10367">MRFHFALICVVQLQYGRYTGSIVVVTLKEMAPTAEHEGKFYPTRFRERMAIQKKYDDIFSCVVEKALMVTSDRPTTPSLSKSKYDFYSL</sequence>
<evidence type="ECO:0000313" key="2">
    <source>
        <dbReference type="Proteomes" id="UP000252519"/>
    </source>
</evidence>
<organism evidence="1 2">
    <name type="scientific">Ancylostoma caninum</name>
    <name type="common">Dog hookworm</name>
    <dbReference type="NCBI Taxonomy" id="29170"/>
    <lineage>
        <taxon>Eukaryota</taxon>
        <taxon>Metazoa</taxon>
        <taxon>Ecdysozoa</taxon>
        <taxon>Nematoda</taxon>
        <taxon>Chromadorea</taxon>
        <taxon>Rhabditida</taxon>
        <taxon>Rhabditina</taxon>
        <taxon>Rhabditomorpha</taxon>
        <taxon>Strongyloidea</taxon>
        <taxon>Ancylostomatidae</taxon>
        <taxon>Ancylostomatinae</taxon>
        <taxon>Ancylostoma</taxon>
    </lineage>
</organism>
<gene>
    <name evidence="1" type="ORF">ANCCAN_21204</name>
</gene>
<name>A0A368FQ88_ANCCA</name>
<dbReference type="STRING" id="29170.A0A368FQ88"/>
<comment type="caution">
    <text evidence="1">The sequence shown here is derived from an EMBL/GenBank/DDBJ whole genome shotgun (WGS) entry which is preliminary data.</text>
</comment>
<evidence type="ECO:0000313" key="1">
    <source>
        <dbReference type="EMBL" id="RCN32980.1"/>
    </source>
</evidence>
<accession>A0A368FQ88</accession>
<protein>
    <submittedName>
        <fullName evidence="1">Uncharacterized protein</fullName>
    </submittedName>
</protein>
<dbReference type="EMBL" id="JOJR01000994">
    <property type="protein sequence ID" value="RCN32980.1"/>
    <property type="molecule type" value="Genomic_DNA"/>
</dbReference>
<dbReference type="AlphaFoldDB" id="A0A368FQ88"/>